<gene>
    <name evidence="2" type="ORF">UFOVP1123_119</name>
    <name evidence="3" type="ORF">UFOVP1239_31</name>
    <name evidence="4" type="ORF">UFOVP1484_123</name>
    <name evidence="5" type="ORF">UFOVP1577_129</name>
    <name evidence="1" type="ORF">UFOVP961_49</name>
</gene>
<evidence type="ECO:0000313" key="1">
    <source>
        <dbReference type="EMBL" id="CAB4174462.1"/>
    </source>
</evidence>
<evidence type="ECO:0000313" key="2">
    <source>
        <dbReference type="EMBL" id="CAB4185670.1"/>
    </source>
</evidence>
<dbReference type="EMBL" id="LR797194">
    <property type="protein sequence ID" value="CAB4193149.1"/>
    <property type="molecule type" value="Genomic_DNA"/>
</dbReference>
<dbReference type="EMBL" id="LR796912">
    <property type="protein sequence ID" value="CAB4174462.1"/>
    <property type="molecule type" value="Genomic_DNA"/>
</dbReference>
<dbReference type="EMBL" id="LR797435">
    <property type="protein sequence ID" value="CAB4216204.1"/>
    <property type="molecule type" value="Genomic_DNA"/>
</dbReference>
<sequence length="90" mass="10702">MKTLTFTYTKADGSESERVLQVLVSPNTMYEGIDISELDLWEQTQFMEAMQKAEDNYKTALFNIYDEFDVKKNYRRFDPRKITELVEETL</sequence>
<proteinExistence type="predicted"/>
<reference evidence="3" key="1">
    <citation type="submission" date="2020-05" db="EMBL/GenBank/DDBJ databases">
        <authorList>
            <person name="Chiriac C."/>
            <person name="Salcher M."/>
            <person name="Ghai R."/>
            <person name="Kavagutti S V."/>
        </authorList>
    </citation>
    <scope>NUCLEOTIDE SEQUENCE</scope>
</reference>
<organism evidence="3">
    <name type="scientific">uncultured Caudovirales phage</name>
    <dbReference type="NCBI Taxonomy" id="2100421"/>
    <lineage>
        <taxon>Viruses</taxon>
        <taxon>Duplodnaviria</taxon>
        <taxon>Heunggongvirae</taxon>
        <taxon>Uroviricota</taxon>
        <taxon>Caudoviricetes</taxon>
        <taxon>Peduoviridae</taxon>
        <taxon>Maltschvirus</taxon>
        <taxon>Maltschvirus maltsch</taxon>
    </lineage>
</organism>
<evidence type="ECO:0000313" key="3">
    <source>
        <dbReference type="EMBL" id="CAB4193149.1"/>
    </source>
</evidence>
<protein>
    <submittedName>
        <fullName evidence="3">Uncharacterized protein</fullName>
    </submittedName>
</protein>
<dbReference type="EMBL" id="LR798422">
    <property type="protein sequence ID" value="CAB5230830.1"/>
    <property type="molecule type" value="Genomic_DNA"/>
</dbReference>
<accession>A0A6J5R884</accession>
<name>A0A6J5R884_9CAUD</name>
<evidence type="ECO:0000313" key="5">
    <source>
        <dbReference type="EMBL" id="CAB5230830.1"/>
    </source>
</evidence>
<dbReference type="EMBL" id="LR797079">
    <property type="protein sequence ID" value="CAB4185670.1"/>
    <property type="molecule type" value="Genomic_DNA"/>
</dbReference>
<evidence type="ECO:0000313" key="4">
    <source>
        <dbReference type="EMBL" id="CAB4216204.1"/>
    </source>
</evidence>